<comment type="subcellular location">
    <subcellularLocation>
        <location evidence="1">Cell membrane</location>
        <topology evidence="1">Multi-pass membrane protein</topology>
    </subcellularLocation>
</comment>
<evidence type="ECO:0000259" key="7">
    <source>
        <dbReference type="Pfam" id="PF06271"/>
    </source>
</evidence>
<feature type="transmembrane region" description="Helical" evidence="6">
    <location>
        <begin position="36"/>
        <end position="57"/>
    </location>
</feature>
<dbReference type="GO" id="GO:0005886">
    <property type="term" value="C:plasma membrane"/>
    <property type="evidence" value="ECO:0007669"/>
    <property type="project" value="UniProtKB-SubCell"/>
</dbReference>
<feature type="non-terminal residue" evidence="8">
    <location>
        <position position="1"/>
    </location>
</feature>
<protein>
    <recommendedName>
        <fullName evidence="7">RDD domain-containing protein</fullName>
    </recommendedName>
</protein>
<dbReference type="AlphaFoldDB" id="A0A2U3NPF5"/>
<keyword evidence="3 6" id="KW-0812">Transmembrane</keyword>
<keyword evidence="4 6" id="KW-1133">Transmembrane helix</keyword>
<dbReference type="Proteomes" id="UP000240988">
    <property type="component" value="Unassembled WGS sequence"/>
</dbReference>
<keyword evidence="2" id="KW-1003">Cell membrane</keyword>
<evidence type="ECO:0000256" key="2">
    <source>
        <dbReference type="ARBA" id="ARBA00022475"/>
    </source>
</evidence>
<dbReference type="EMBL" id="FUFA01000002">
    <property type="protein sequence ID" value="SPM33409.1"/>
    <property type="molecule type" value="Genomic_DNA"/>
</dbReference>
<keyword evidence="5 6" id="KW-0472">Membrane</keyword>
<evidence type="ECO:0000256" key="5">
    <source>
        <dbReference type="ARBA" id="ARBA00023136"/>
    </source>
</evidence>
<accession>A0A2U3NPF5</accession>
<evidence type="ECO:0000256" key="4">
    <source>
        <dbReference type="ARBA" id="ARBA00022989"/>
    </source>
</evidence>
<feature type="transmembrane region" description="Helical" evidence="6">
    <location>
        <begin position="168"/>
        <end position="191"/>
    </location>
</feature>
<feature type="transmembrane region" description="Helical" evidence="6">
    <location>
        <begin position="63"/>
        <end position="85"/>
    </location>
</feature>
<evidence type="ECO:0000256" key="3">
    <source>
        <dbReference type="ARBA" id="ARBA00022692"/>
    </source>
</evidence>
<dbReference type="InterPro" id="IPR010432">
    <property type="entry name" value="RDD"/>
</dbReference>
<evidence type="ECO:0000313" key="8">
    <source>
        <dbReference type="EMBL" id="SPM33409.1"/>
    </source>
</evidence>
<dbReference type="Pfam" id="PF06271">
    <property type="entry name" value="RDD"/>
    <property type="match status" value="1"/>
</dbReference>
<name>A0A2U3NPF5_9MYCO</name>
<dbReference type="STRING" id="1841860.GCA_900157375_01214"/>
<evidence type="ECO:0000256" key="6">
    <source>
        <dbReference type="SAM" id="Phobius"/>
    </source>
</evidence>
<feature type="domain" description="RDD" evidence="7">
    <location>
        <begin position="27"/>
        <end position="149"/>
    </location>
</feature>
<evidence type="ECO:0000313" key="9">
    <source>
        <dbReference type="Proteomes" id="UP000240988"/>
    </source>
</evidence>
<dbReference type="PANTHER" id="PTHR36115">
    <property type="entry name" value="PROLINE-RICH ANTIGEN HOMOLOG-RELATED"/>
    <property type="match status" value="1"/>
</dbReference>
<gene>
    <name evidence="8" type="ORF">MRAB57_1213</name>
</gene>
<dbReference type="InterPro" id="IPR051791">
    <property type="entry name" value="Pra-immunoreactive"/>
</dbReference>
<proteinExistence type="predicted"/>
<organism evidence="8 9">
    <name type="scientific">Mycobacterium rhizamassiliense</name>
    <dbReference type="NCBI Taxonomy" id="1841860"/>
    <lineage>
        <taxon>Bacteria</taxon>
        <taxon>Bacillati</taxon>
        <taxon>Actinomycetota</taxon>
        <taxon>Actinomycetes</taxon>
        <taxon>Mycobacteriales</taxon>
        <taxon>Mycobacteriaceae</taxon>
        <taxon>Mycobacterium</taxon>
    </lineage>
</organism>
<dbReference type="PANTHER" id="PTHR36115:SF6">
    <property type="entry name" value="PROLINE-RICH ANTIGEN HOMOLOG"/>
    <property type="match status" value="1"/>
</dbReference>
<evidence type="ECO:0000256" key="1">
    <source>
        <dbReference type="ARBA" id="ARBA00004651"/>
    </source>
</evidence>
<reference evidence="8 9" key="1">
    <citation type="submission" date="2017-01" db="EMBL/GenBank/DDBJ databases">
        <authorList>
            <consortium name="Urmite Genomes"/>
        </authorList>
    </citation>
    <scope>NUCLEOTIDE SEQUENCE [LARGE SCALE GENOMIC DNA]</scope>
    <source>
        <strain evidence="8 9">AB57</strain>
    </source>
</reference>
<sequence length="327" mass="35590">VTLVVEEHPIQTQTTAATPVSSVNALAPWHIRACAWAVDVLPAVAVATTMALVSFTVPARGPWWWVCVSLLGLAILALLVNRLLLPVLLGASLGRALCGIGVVRRDGAAIGAWGLLLRDLAHLLDTVSVVGWLWPLGDSQRRTFADMLLHTEVRRAELSVAAPKVRQWVAAAVLTATVLCLGGALVSYAVVYSRDRATDQTRDQIAIQGPKIVAQMLTYDPKSLQDDFARARSLATDRYRSRLKEQQDIVGKGNPVINEYWVTDSSIQAASPDSATMLLFMQGRRGVAPEERYITATVRVNFVKAGDAWRVNDLTVLTKPKQPGNEK</sequence>
<keyword evidence="9" id="KW-1185">Reference proteome</keyword>